<keyword evidence="2" id="KW-0812">Transmembrane</keyword>
<dbReference type="Pfam" id="PF03929">
    <property type="entry name" value="PepSY_TM"/>
    <property type="match status" value="1"/>
</dbReference>
<dbReference type="AlphaFoldDB" id="A0A3P5WRT9"/>
<evidence type="ECO:0000313" key="3">
    <source>
        <dbReference type="EMBL" id="VDC23872.1"/>
    </source>
</evidence>
<keyword evidence="2" id="KW-1133">Transmembrane helix</keyword>
<feature type="transmembrane region" description="Helical" evidence="2">
    <location>
        <begin position="175"/>
        <end position="193"/>
    </location>
</feature>
<keyword evidence="2" id="KW-0472">Membrane</keyword>
<feature type="transmembrane region" description="Helical" evidence="2">
    <location>
        <begin position="36"/>
        <end position="58"/>
    </location>
</feature>
<accession>A0A3P5WRT9</accession>
<dbReference type="InterPro" id="IPR005625">
    <property type="entry name" value="PepSY-ass_TM"/>
</dbReference>
<organism evidence="3 4">
    <name type="scientific">Arthrobacter ulcerisalmonis</name>
    <dbReference type="NCBI Taxonomy" id="2483813"/>
    <lineage>
        <taxon>Bacteria</taxon>
        <taxon>Bacillati</taxon>
        <taxon>Actinomycetota</taxon>
        <taxon>Actinomycetes</taxon>
        <taxon>Micrococcales</taxon>
        <taxon>Micrococcaceae</taxon>
        <taxon>Arthrobacter</taxon>
    </lineage>
</organism>
<dbReference type="EMBL" id="UXAU01000019">
    <property type="protein sequence ID" value="VDC23872.1"/>
    <property type="molecule type" value="Genomic_DNA"/>
</dbReference>
<evidence type="ECO:0000313" key="4">
    <source>
        <dbReference type="Proteomes" id="UP000280861"/>
    </source>
</evidence>
<sequence length="248" mass="26944">MTNTITIDRGTPAESPRVTGQRTGGPLRALLRRLHFYAGVFVGPFLLIAALSGALYALTPAMEEGIYDKELHVPVSQTSVPLSEQIRAAQQIVGDQQPSAVQPAPKPGDTTRIMFADPNLGESESRAIFINPANAEVRGDLTVYGTTGVLPFRTWIDQLHRNLHLGDFGRMYSELAASWLWVIALAGLLLWLTKPRRRKPTTKNTKKTGKALPRPCGRDASAVLSCSRYTRPAAQHCCSASSSSPPQA</sequence>
<feature type="region of interest" description="Disordered" evidence="1">
    <location>
        <begin position="1"/>
        <end position="23"/>
    </location>
</feature>
<reference evidence="3 4" key="1">
    <citation type="submission" date="2018-11" db="EMBL/GenBank/DDBJ databases">
        <authorList>
            <person name="Criscuolo A."/>
        </authorList>
    </citation>
    <scope>NUCLEOTIDE SEQUENCE [LARGE SCALE GENOMIC DNA]</scope>
    <source>
        <strain evidence="3">AT11b</strain>
    </source>
</reference>
<dbReference type="Proteomes" id="UP000280861">
    <property type="component" value="Unassembled WGS sequence"/>
</dbReference>
<keyword evidence="4" id="KW-1185">Reference proteome</keyword>
<name>A0A3P5WRT9_9MICC</name>
<dbReference type="RefSeq" id="WP_238989059.1">
    <property type="nucleotide sequence ID" value="NZ_CBCRYA010000003.1"/>
</dbReference>
<evidence type="ECO:0000256" key="1">
    <source>
        <dbReference type="SAM" id="MobiDB-lite"/>
    </source>
</evidence>
<proteinExistence type="predicted"/>
<dbReference type="PANTHER" id="PTHR34219:SF1">
    <property type="entry name" value="PEPSY DOMAIN-CONTAINING PROTEIN"/>
    <property type="match status" value="1"/>
</dbReference>
<protein>
    <submittedName>
        <fullName evidence="3">PepSY-associated TM helix</fullName>
    </submittedName>
</protein>
<gene>
    <name evidence="3" type="ORF">PSET11_01314</name>
</gene>
<dbReference type="PANTHER" id="PTHR34219">
    <property type="entry name" value="IRON-REGULATED INNER MEMBRANE PROTEIN-RELATED"/>
    <property type="match status" value="1"/>
</dbReference>
<evidence type="ECO:0000256" key="2">
    <source>
        <dbReference type="SAM" id="Phobius"/>
    </source>
</evidence>